<evidence type="ECO:0000313" key="1">
    <source>
        <dbReference type="EMBL" id="SER11451.1"/>
    </source>
</evidence>
<protein>
    <submittedName>
        <fullName evidence="1">Uncharacterized protein</fullName>
    </submittedName>
</protein>
<gene>
    <name evidence="1" type="ORF">SAMN04487818_101628</name>
</gene>
<dbReference type="STRING" id="155974.SAMN04487818_101628"/>
<proteinExistence type="predicted"/>
<dbReference type="EMBL" id="FOGI01000001">
    <property type="protein sequence ID" value="SER11451.1"/>
    <property type="molecule type" value="Genomic_DNA"/>
</dbReference>
<dbReference type="Proteomes" id="UP000199051">
    <property type="component" value="Unassembled WGS sequence"/>
</dbReference>
<reference evidence="2" key="1">
    <citation type="submission" date="2016-10" db="EMBL/GenBank/DDBJ databases">
        <authorList>
            <person name="Varghese N."/>
            <person name="Submissions S."/>
        </authorList>
    </citation>
    <scope>NUCLEOTIDE SEQUENCE [LARGE SCALE GENOMIC DNA]</scope>
    <source>
        <strain evidence="2">DSM 44260</strain>
    </source>
</reference>
<keyword evidence="2" id="KW-1185">Reference proteome</keyword>
<name>A0A1H9LIX0_9PSEU</name>
<sequence>MTGAWRYRWRYSRLVADDIQPRRGKGVESVPGPDFRVRHRVRVVAEGTWLTVSVDGGLGRSWQALAEA</sequence>
<dbReference type="AlphaFoldDB" id="A0A1H9LIX0"/>
<organism evidence="1 2">
    <name type="scientific">Actinokineospora terrae</name>
    <dbReference type="NCBI Taxonomy" id="155974"/>
    <lineage>
        <taxon>Bacteria</taxon>
        <taxon>Bacillati</taxon>
        <taxon>Actinomycetota</taxon>
        <taxon>Actinomycetes</taxon>
        <taxon>Pseudonocardiales</taxon>
        <taxon>Pseudonocardiaceae</taxon>
        <taxon>Actinokineospora</taxon>
    </lineage>
</organism>
<accession>A0A1H9LIX0</accession>
<evidence type="ECO:0000313" key="2">
    <source>
        <dbReference type="Proteomes" id="UP000199051"/>
    </source>
</evidence>
<dbReference type="RefSeq" id="WP_092774829.1">
    <property type="nucleotide sequence ID" value="NZ_FOGI01000001.1"/>
</dbReference>